<keyword evidence="2" id="KW-1185">Reference proteome</keyword>
<evidence type="ECO:0000313" key="1">
    <source>
        <dbReference type="EMBL" id="EGT53520.1"/>
    </source>
</evidence>
<dbReference type="EMBL" id="GL379842">
    <property type="protein sequence ID" value="EGT53520.1"/>
    <property type="molecule type" value="Genomic_DNA"/>
</dbReference>
<gene>
    <name evidence="1" type="ORF">CAEBREN_02212</name>
</gene>
<dbReference type="HOGENOM" id="CLU_2796229_0_0_1"/>
<protein>
    <submittedName>
        <fullName evidence="1">Uncharacterized protein</fullName>
    </submittedName>
</protein>
<dbReference type="AlphaFoldDB" id="G0N671"/>
<reference evidence="2" key="1">
    <citation type="submission" date="2011-07" db="EMBL/GenBank/DDBJ databases">
        <authorList>
            <consortium name="Caenorhabditis brenneri Sequencing and Analysis Consortium"/>
            <person name="Wilson R.K."/>
        </authorList>
    </citation>
    <scope>NUCLEOTIDE SEQUENCE [LARGE SCALE GENOMIC DNA]</scope>
    <source>
        <strain evidence="2">PB2801</strain>
    </source>
</reference>
<organism evidence="2">
    <name type="scientific">Caenorhabditis brenneri</name>
    <name type="common">Nematode worm</name>
    <dbReference type="NCBI Taxonomy" id="135651"/>
    <lineage>
        <taxon>Eukaryota</taxon>
        <taxon>Metazoa</taxon>
        <taxon>Ecdysozoa</taxon>
        <taxon>Nematoda</taxon>
        <taxon>Chromadorea</taxon>
        <taxon>Rhabditida</taxon>
        <taxon>Rhabditina</taxon>
        <taxon>Rhabditomorpha</taxon>
        <taxon>Rhabditoidea</taxon>
        <taxon>Rhabditidae</taxon>
        <taxon>Peloderinae</taxon>
        <taxon>Caenorhabditis</taxon>
    </lineage>
</organism>
<sequence length="68" mass="7844">MRGYKYHSTYQTLSYTSSWGVNYYTPALPSVAAFCHSNKRSVGHLDQQRPVFINLEFHLLFPNSLCSI</sequence>
<dbReference type="Proteomes" id="UP000008068">
    <property type="component" value="Unassembled WGS sequence"/>
</dbReference>
<evidence type="ECO:0000313" key="2">
    <source>
        <dbReference type="Proteomes" id="UP000008068"/>
    </source>
</evidence>
<dbReference type="InParanoid" id="G0N671"/>
<accession>G0N671</accession>
<name>G0N671_CAEBE</name>
<proteinExistence type="predicted"/>